<feature type="domain" description="Major facilitator superfamily (MFS) profile" evidence="8">
    <location>
        <begin position="11"/>
        <end position="491"/>
    </location>
</feature>
<evidence type="ECO:0000256" key="6">
    <source>
        <dbReference type="ARBA" id="ARBA00023136"/>
    </source>
</evidence>
<feature type="transmembrane region" description="Helical" evidence="7">
    <location>
        <begin position="354"/>
        <end position="378"/>
    </location>
</feature>
<feature type="transmembrane region" description="Helical" evidence="7">
    <location>
        <begin position="197"/>
        <end position="215"/>
    </location>
</feature>
<feature type="transmembrane region" description="Helical" evidence="7">
    <location>
        <begin position="164"/>
        <end position="185"/>
    </location>
</feature>
<evidence type="ECO:0000313" key="9">
    <source>
        <dbReference type="EMBL" id="MFD1181452.1"/>
    </source>
</evidence>
<keyword evidence="3" id="KW-1003">Cell membrane</keyword>
<feature type="transmembrane region" description="Helical" evidence="7">
    <location>
        <begin position="101"/>
        <end position="122"/>
    </location>
</feature>
<dbReference type="PANTHER" id="PTHR23501">
    <property type="entry name" value="MAJOR FACILITATOR SUPERFAMILY"/>
    <property type="match status" value="1"/>
</dbReference>
<comment type="caution">
    <text evidence="9">The sequence shown here is derived from an EMBL/GenBank/DDBJ whole genome shotgun (WGS) entry which is preliminary data.</text>
</comment>
<evidence type="ECO:0000256" key="7">
    <source>
        <dbReference type="SAM" id="Phobius"/>
    </source>
</evidence>
<keyword evidence="10" id="KW-1185">Reference proteome</keyword>
<feature type="transmembrane region" description="Helical" evidence="7">
    <location>
        <begin position="297"/>
        <end position="317"/>
    </location>
</feature>
<protein>
    <submittedName>
        <fullName evidence="9">MDR family MFS transporter</fullName>
    </submittedName>
</protein>
<keyword evidence="5 7" id="KW-1133">Transmembrane helix</keyword>
<evidence type="ECO:0000259" key="8">
    <source>
        <dbReference type="PROSITE" id="PS50850"/>
    </source>
</evidence>
<dbReference type="Gene3D" id="1.20.1250.20">
    <property type="entry name" value="MFS general substrate transporter like domains"/>
    <property type="match status" value="2"/>
</dbReference>
<dbReference type="RefSeq" id="WP_240268491.1">
    <property type="nucleotide sequence ID" value="NZ_JAKSXN010000012.1"/>
</dbReference>
<feature type="transmembrane region" description="Helical" evidence="7">
    <location>
        <begin position="227"/>
        <end position="245"/>
    </location>
</feature>
<reference evidence="10" key="1">
    <citation type="journal article" date="2019" name="Int. J. Syst. Evol. Microbiol.">
        <title>The Global Catalogue of Microorganisms (GCM) 10K type strain sequencing project: providing services to taxonomists for standard genome sequencing and annotation.</title>
        <authorList>
            <consortium name="The Broad Institute Genomics Platform"/>
            <consortium name="The Broad Institute Genome Sequencing Center for Infectious Disease"/>
            <person name="Wu L."/>
            <person name="Ma J."/>
        </authorList>
    </citation>
    <scope>NUCLEOTIDE SEQUENCE [LARGE SCALE GENOMIC DNA]</scope>
    <source>
        <strain evidence="10">CCUG 48216</strain>
    </source>
</reference>
<keyword evidence="6 7" id="KW-0472">Membrane</keyword>
<dbReference type="CDD" id="cd17502">
    <property type="entry name" value="MFS_Azr1_MDR_like"/>
    <property type="match status" value="1"/>
</dbReference>
<evidence type="ECO:0000256" key="1">
    <source>
        <dbReference type="ARBA" id="ARBA00004651"/>
    </source>
</evidence>
<dbReference type="InterPro" id="IPR004638">
    <property type="entry name" value="EmrB-like"/>
</dbReference>
<name>A0ABW3SB63_9BACL</name>
<proteinExistence type="predicted"/>
<dbReference type="NCBIfam" id="TIGR00711">
    <property type="entry name" value="efflux_EmrB"/>
    <property type="match status" value="1"/>
</dbReference>
<dbReference type="Pfam" id="PF07690">
    <property type="entry name" value="MFS_1"/>
    <property type="match status" value="1"/>
</dbReference>
<evidence type="ECO:0000256" key="3">
    <source>
        <dbReference type="ARBA" id="ARBA00022475"/>
    </source>
</evidence>
<dbReference type="SUPFAM" id="SSF103473">
    <property type="entry name" value="MFS general substrate transporter"/>
    <property type="match status" value="1"/>
</dbReference>
<dbReference type="PANTHER" id="PTHR23501:SF191">
    <property type="entry name" value="VACUOLAR BASIC AMINO ACID TRANSPORTER 4"/>
    <property type="match status" value="1"/>
</dbReference>
<comment type="subcellular location">
    <subcellularLocation>
        <location evidence="1">Cell membrane</location>
        <topology evidence="1">Multi-pass membrane protein</topology>
    </subcellularLocation>
</comment>
<dbReference type="Proteomes" id="UP001597211">
    <property type="component" value="Unassembled WGS sequence"/>
</dbReference>
<feature type="transmembrane region" description="Helical" evidence="7">
    <location>
        <begin position="76"/>
        <end position="95"/>
    </location>
</feature>
<feature type="transmembrane region" description="Helical" evidence="7">
    <location>
        <begin position="265"/>
        <end position="285"/>
    </location>
</feature>
<evidence type="ECO:0000256" key="2">
    <source>
        <dbReference type="ARBA" id="ARBA00022448"/>
    </source>
</evidence>
<keyword evidence="4 7" id="KW-0812">Transmembrane</keyword>
<gene>
    <name evidence="9" type="ORF">ACFQ2Z_08795</name>
</gene>
<feature type="transmembrane region" description="Helical" evidence="7">
    <location>
        <begin position="329"/>
        <end position="348"/>
    </location>
</feature>
<keyword evidence="2" id="KW-0813">Transport</keyword>
<accession>A0ABW3SB63</accession>
<evidence type="ECO:0000256" key="5">
    <source>
        <dbReference type="ARBA" id="ARBA00022989"/>
    </source>
</evidence>
<feature type="transmembrane region" description="Helical" evidence="7">
    <location>
        <begin position="45"/>
        <end position="64"/>
    </location>
</feature>
<feature type="transmembrane region" description="Helical" evidence="7">
    <location>
        <begin position="467"/>
        <end position="486"/>
    </location>
</feature>
<dbReference type="EMBL" id="JBHTKZ010000012">
    <property type="protein sequence ID" value="MFD1181452.1"/>
    <property type="molecule type" value="Genomic_DNA"/>
</dbReference>
<organism evidence="9 10">
    <name type="scientific">Paenibacillus timonensis</name>
    <dbReference type="NCBI Taxonomy" id="225915"/>
    <lineage>
        <taxon>Bacteria</taxon>
        <taxon>Bacillati</taxon>
        <taxon>Bacillota</taxon>
        <taxon>Bacilli</taxon>
        <taxon>Bacillales</taxon>
        <taxon>Paenibacillaceae</taxon>
        <taxon>Paenibacillus</taxon>
    </lineage>
</organism>
<evidence type="ECO:0000313" key="10">
    <source>
        <dbReference type="Proteomes" id="UP001597211"/>
    </source>
</evidence>
<sequence>MKPTKLKRNYILTGLLLSTFLAAIEGTVIGPAGPRIVGDLGGARLLGWVFTAYLLTMSVTTPIFGKISDLYGRKPVFVISSLLFLAGSILSGTAQSMGQLIGFRALQGIGAGGLVPVTFTIIGDIYSIEERSKIQGWISSVWGISSLIGPLLGGYVVDSLNWRWAFYFNVPFGLLSLYFIIVYLHERIERRKVKVDVLGALTFTVGVSALLIGLATGGQQLAWNSPWLIGIFAVAACFLVLFFVAEQRAEEPLVPLKLFRIRDIAFSNATSLLASALLIGLTSYLPLWIQGVLGQNATVSGLALAPMSIGWMLGSVLGSRWLITRGSRYTSLIGMVIIAFGAAGLATIHEATPIWPLLIFNALYGIGFGFSFTVFTIIAQSSVGYNLRGASTALNSFVKSIGQTIGVTAFGTLINLHIASQTKNGTAAGIPISQDDIDQLLSPEKVHLLAPELWGELKQVLAQSLHTLFIVMAVIAVVGILCALGLRNRAPGQEEDAKAKAGDPAVDKA</sequence>
<feature type="transmembrane region" description="Helical" evidence="7">
    <location>
        <begin position="134"/>
        <end position="152"/>
    </location>
</feature>
<dbReference type="InterPro" id="IPR011701">
    <property type="entry name" value="MFS"/>
</dbReference>
<dbReference type="InterPro" id="IPR036259">
    <property type="entry name" value="MFS_trans_sf"/>
</dbReference>
<evidence type="ECO:0000256" key="4">
    <source>
        <dbReference type="ARBA" id="ARBA00022692"/>
    </source>
</evidence>
<dbReference type="PROSITE" id="PS50850">
    <property type="entry name" value="MFS"/>
    <property type="match status" value="1"/>
</dbReference>
<dbReference type="InterPro" id="IPR020846">
    <property type="entry name" value="MFS_dom"/>
</dbReference>